<dbReference type="Proteomes" id="UP001154400">
    <property type="component" value="Chromosome"/>
</dbReference>
<proteinExistence type="predicted"/>
<keyword evidence="1" id="KW-0732">Signal</keyword>
<dbReference type="AlphaFoldDB" id="A0A3S5Y138"/>
<dbReference type="KEGG" id="req:REQ_01000"/>
<evidence type="ECO:0000256" key="1">
    <source>
        <dbReference type="SAM" id="SignalP"/>
    </source>
</evidence>
<feature type="signal peptide" evidence="1">
    <location>
        <begin position="1"/>
        <end position="29"/>
    </location>
</feature>
<dbReference type="EMBL" id="FN563149">
    <property type="protein sequence ID" value="CBH46252.1"/>
    <property type="molecule type" value="Genomic_DNA"/>
</dbReference>
<name>A0A3S5Y138_RHOH1</name>
<evidence type="ECO:0000313" key="3">
    <source>
        <dbReference type="Proteomes" id="UP000006892"/>
    </source>
</evidence>
<feature type="chain" id="PRO_5018678355" evidence="1">
    <location>
        <begin position="30"/>
        <end position="174"/>
    </location>
</feature>
<gene>
    <name evidence="2" type="ordered locus">REQ_01000</name>
</gene>
<reference evidence="2" key="1">
    <citation type="journal article" date="2010" name="PLoS Genet.">
        <title>The genome of a pathogenic rhodococcus: cooptive virulence underpinned by key gene acquisitions.</title>
        <authorList>
            <person name="Letek M."/>
            <person name="Gonzalez P."/>
            <person name="Macarthur I."/>
            <person name="Rodriguez H."/>
            <person name="Freeman T.C."/>
            <person name="Valero-Rello A."/>
            <person name="Blanco M."/>
            <person name="Buckley T."/>
            <person name="Cherevach I."/>
            <person name="Fahey R."/>
            <person name="Hapeshi A."/>
            <person name="Holdstock J."/>
            <person name="Leadon D."/>
            <person name="Navas J."/>
            <person name="Ocampo A."/>
            <person name="Quail M.A."/>
            <person name="Sanders M."/>
            <person name="Scortti M.M."/>
            <person name="Prescott J.F."/>
            <person name="Fogarty U."/>
            <person name="Meijer W.G."/>
            <person name="Parkhill J."/>
            <person name="Bentley S.D."/>
            <person name="Vazquez-Boland J.A."/>
        </authorList>
    </citation>
    <scope>NUCLEOTIDE SEQUENCE [LARGE SCALE GENOMIC DNA]</scope>
    <source>
        <strain evidence="2 3">103S</strain>
    </source>
</reference>
<evidence type="ECO:0000313" key="2">
    <source>
        <dbReference type="EMBL" id="CBH46252.1"/>
    </source>
</evidence>
<accession>A0A3S5Y138</accession>
<dbReference type="RefSeq" id="WP_005516461.1">
    <property type="nucleotide sequence ID" value="NC_014659.1"/>
</dbReference>
<organism evidence="2">
    <name type="scientific">Rhodococcus hoagii (strain 103S)</name>
    <name type="common">Rhodococcus equi</name>
    <dbReference type="NCBI Taxonomy" id="685727"/>
    <lineage>
        <taxon>Bacteria</taxon>
        <taxon>Bacillati</taxon>
        <taxon>Actinomycetota</taxon>
        <taxon>Actinomycetes</taxon>
        <taxon>Mycobacteriales</taxon>
        <taxon>Nocardiaceae</taxon>
        <taxon>Prescottella</taxon>
    </lineage>
</organism>
<sequence length="174" mass="17643">MRKATAVFGAAAVVSAVVVPGSVAGTAMAATDGATDVTFTVGGQEGPLELFVPRSAPMLWANGQDDVTGTVAVSGVRDRRSGTGRSVTVSASISDVTNGTTTIPRSAVTYTATGGTMGFVSTGPQSLDSIKPVVGIARHNWPDVTFLWTPSLRIDVSDGVTLGNYSATLTHSAV</sequence>
<protein>
    <submittedName>
        <fullName evidence="2">Secreted protein</fullName>
    </submittedName>
</protein>